<reference evidence="4" key="1">
    <citation type="journal article" date="2018" name="DNA Res.">
        <title>Multiple hybrid de novo genome assembly of finger millet, an orphan allotetraploid crop.</title>
        <authorList>
            <person name="Hatakeyama M."/>
            <person name="Aluri S."/>
            <person name="Balachadran M.T."/>
            <person name="Sivarajan S.R."/>
            <person name="Patrignani A."/>
            <person name="Gruter S."/>
            <person name="Poveda L."/>
            <person name="Shimizu-Inatsugi R."/>
            <person name="Baeten J."/>
            <person name="Francoijs K.J."/>
            <person name="Nataraja K.N."/>
            <person name="Reddy Y.A.N."/>
            <person name="Phadnis S."/>
            <person name="Ravikumar R.L."/>
            <person name="Schlapbach R."/>
            <person name="Sreeman S.M."/>
            <person name="Shimizu K.K."/>
        </authorList>
    </citation>
    <scope>NUCLEOTIDE SEQUENCE</scope>
</reference>
<feature type="region of interest" description="Disordered" evidence="1">
    <location>
        <begin position="45"/>
        <end position="65"/>
    </location>
</feature>
<protein>
    <recommendedName>
        <fullName evidence="2">DUF6598 domain-containing protein</fullName>
    </recommendedName>
</protein>
<name>A0AAV5CQK3_ELECO</name>
<reference evidence="4" key="2">
    <citation type="submission" date="2021-12" db="EMBL/GenBank/DDBJ databases">
        <title>Resequencing data analysis of finger millet.</title>
        <authorList>
            <person name="Hatakeyama M."/>
            <person name="Aluri S."/>
            <person name="Balachadran M.T."/>
            <person name="Sivarajan S.R."/>
            <person name="Poveda L."/>
            <person name="Shimizu-Inatsugi R."/>
            <person name="Schlapbach R."/>
            <person name="Sreeman S.M."/>
            <person name="Shimizu K.K."/>
        </authorList>
    </citation>
    <scope>NUCLEOTIDE SEQUENCE</scope>
</reference>
<dbReference type="EMBL" id="BQKI01000008">
    <property type="protein sequence ID" value="GJN00144.1"/>
    <property type="molecule type" value="Genomic_DNA"/>
</dbReference>
<dbReference type="Pfam" id="PF20241">
    <property type="entry name" value="DUF6598"/>
    <property type="match status" value="1"/>
</dbReference>
<accession>A0AAV5CQK3</accession>
<feature type="domain" description="DUF6598" evidence="2">
    <location>
        <begin position="193"/>
        <end position="327"/>
    </location>
</feature>
<sequence length="449" mass="51020">MAGGVVSLPAGGSLVRDDASEFAGLAPFVNEDEREDQLMEKIREIRLEQEEERRRRRDPAARQAERERIMRRVEQKMERTKENKAQRLEAIARIVDYDPKQGGTYFSRLYFVKDRATFNYDEESPLGPMRYSNRIYEKDNYELCEGINIFSLKIAPRMLASLCWFMVPSLLETALIKGWFISSTVMEIIVRLSTLSAAYIETNLKIKDHKGQDIEFSKGVLEIKGMERRTLKKCELESCSLSTRLSTVDMMYAVVKDAVEATIQIVLLQGEFYGEITASTSSIANRVVLHDSKLVGGTSYGGQMIRLLRSVVCVSLKEKLFVTVVDRNAEEFTFVVPPHVNYSSVGIGLAKLQLKMDSSFISLKVFTGANFDGCPKKGGIPEESSRCNTISNIDRDIINFFDLEDMLEPYRYCKSDNIYYLKPGYTAPDGLVLVHDDIQCRLFLDDHIG</sequence>
<evidence type="ECO:0000259" key="2">
    <source>
        <dbReference type="Pfam" id="PF20241"/>
    </source>
</evidence>
<evidence type="ECO:0000313" key="5">
    <source>
        <dbReference type="Proteomes" id="UP001054889"/>
    </source>
</evidence>
<proteinExistence type="predicted"/>
<evidence type="ECO:0000313" key="3">
    <source>
        <dbReference type="EMBL" id="GJN00144.1"/>
    </source>
</evidence>
<dbReference type="EMBL" id="BQKI01000008">
    <property type="protein sequence ID" value="GJN00376.1"/>
    <property type="molecule type" value="Genomic_DNA"/>
</dbReference>
<comment type="caution">
    <text evidence="4">The sequence shown here is derived from an EMBL/GenBank/DDBJ whole genome shotgun (WGS) entry which is preliminary data.</text>
</comment>
<dbReference type="PANTHER" id="PTHR33065:SF192">
    <property type="entry name" value="DUF6598 DOMAIN-CONTAINING PROTEIN"/>
    <property type="match status" value="1"/>
</dbReference>
<evidence type="ECO:0000256" key="1">
    <source>
        <dbReference type="SAM" id="MobiDB-lite"/>
    </source>
</evidence>
<keyword evidence="5" id="KW-1185">Reference proteome</keyword>
<organism evidence="4 5">
    <name type="scientific">Eleusine coracana subsp. coracana</name>
    <dbReference type="NCBI Taxonomy" id="191504"/>
    <lineage>
        <taxon>Eukaryota</taxon>
        <taxon>Viridiplantae</taxon>
        <taxon>Streptophyta</taxon>
        <taxon>Embryophyta</taxon>
        <taxon>Tracheophyta</taxon>
        <taxon>Spermatophyta</taxon>
        <taxon>Magnoliopsida</taxon>
        <taxon>Liliopsida</taxon>
        <taxon>Poales</taxon>
        <taxon>Poaceae</taxon>
        <taxon>PACMAD clade</taxon>
        <taxon>Chloridoideae</taxon>
        <taxon>Cynodonteae</taxon>
        <taxon>Eleusininae</taxon>
        <taxon>Eleusine</taxon>
    </lineage>
</organism>
<evidence type="ECO:0000313" key="4">
    <source>
        <dbReference type="EMBL" id="GJN00376.1"/>
    </source>
</evidence>
<dbReference type="InterPro" id="IPR046533">
    <property type="entry name" value="DUF6598"/>
</dbReference>
<dbReference type="AlphaFoldDB" id="A0AAV5CQK3"/>
<dbReference type="PANTHER" id="PTHR33065">
    <property type="entry name" value="OS07G0486400 PROTEIN"/>
    <property type="match status" value="1"/>
</dbReference>
<gene>
    <name evidence="4" type="primary">ga17555</name>
    <name evidence="3" type="synonym">ga17308</name>
    <name evidence="3" type="ORF">PR202_ga17308</name>
    <name evidence="4" type="ORF">PR202_ga17555</name>
</gene>
<dbReference type="Proteomes" id="UP001054889">
    <property type="component" value="Unassembled WGS sequence"/>
</dbReference>